<dbReference type="Proteomes" id="UP001209713">
    <property type="component" value="Unassembled WGS sequence"/>
</dbReference>
<evidence type="ECO:0000313" key="9">
    <source>
        <dbReference type="Proteomes" id="UP001209713"/>
    </source>
</evidence>
<keyword evidence="3 6" id="KW-0285">Flavoprotein</keyword>
<dbReference type="NCBIfam" id="TIGR02765">
    <property type="entry name" value="crypto_DASH"/>
    <property type="match status" value="1"/>
</dbReference>
<keyword evidence="9" id="KW-1185">Reference proteome</keyword>
<name>A0ABT2YSR5_9GAMM</name>
<evidence type="ECO:0000256" key="2">
    <source>
        <dbReference type="ARBA" id="ARBA00017881"/>
    </source>
</evidence>
<dbReference type="PANTHER" id="PTHR11455:SF22">
    <property type="entry name" value="CRYPTOCHROME DASH"/>
    <property type="match status" value="1"/>
</dbReference>
<dbReference type="PROSITE" id="PS51645">
    <property type="entry name" value="PHR_CRY_ALPHA_BETA"/>
    <property type="match status" value="1"/>
</dbReference>
<proteinExistence type="inferred from homology"/>
<dbReference type="Pfam" id="PF00875">
    <property type="entry name" value="DNA_photolyase"/>
    <property type="match status" value="1"/>
</dbReference>
<dbReference type="InterPro" id="IPR005101">
    <property type="entry name" value="Cryptochr/Photolyase_FAD-bd"/>
</dbReference>
<dbReference type="InterPro" id="IPR036155">
    <property type="entry name" value="Crypto/Photolyase_N_sf"/>
</dbReference>
<sequence>MKLGLVWFGNDLRCADQSMLSLAAKEVDQLICLYCDEPKYKKPSRYATRGMSALRRRFLNSGLNSLAAELKQLDQTLFVSQEDAVSSIRLLLNEMPISHIYCNHHSGWDEQQNLRQLASEFSDVHFHIEHGLTLFEPEQLPFTLLSSETLDRSPSLPSSFSKFRKLVEPLEVSLPKPKVTYLPIVPELLSKLSLPSIRPWKIEPDTDEQTFAGGEEGAQKQLNDYFSTKLPSHYKEVRNALDGWVNSTKFSPWLAQGSLSPRQIKAALTQYEEQHGANESTYWIYFELLWREYFHWYATYYGKQLFLVGGLSNKKAYGSYYPERFRKWCEGNTPYPIVNACMKQLKQTGFMSNRGRQIVASCLVHELDIDWRYGAAYFEEQLIDYDVASNWGNWQYIAGVGADPRGGRRFNLEKQTEQYDPNHSFIRQWRGHIYDSQLDSVDASDWPIMPKP</sequence>
<comment type="function">
    <text evidence="6">May have a photoreceptor function.</text>
</comment>
<evidence type="ECO:0000256" key="6">
    <source>
        <dbReference type="RuleBase" id="RU367151"/>
    </source>
</evidence>
<dbReference type="InterPro" id="IPR014133">
    <property type="entry name" value="Cry_DASH"/>
</dbReference>
<keyword evidence="4 6" id="KW-0274">FAD</keyword>
<organism evidence="8 9">
    <name type="scientific">Marinomonas sargassi</name>
    <dbReference type="NCBI Taxonomy" id="2984494"/>
    <lineage>
        <taxon>Bacteria</taxon>
        <taxon>Pseudomonadati</taxon>
        <taxon>Pseudomonadota</taxon>
        <taxon>Gammaproteobacteria</taxon>
        <taxon>Oceanospirillales</taxon>
        <taxon>Oceanospirillaceae</taxon>
        <taxon>Marinomonas</taxon>
    </lineage>
</organism>
<dbReference type="InterPro" id="IPR002081">
    <property type="entry name" value="Cryptochrome/DNA_photolyase_1"/>
</dbReference>
<accession>A0ABT2YSR5</accession>
<protein>
    <recommendedName>
        <fullName evidence="2 6">Cryptochrome DASH</fullName>
    </recommendedName>
</protein>
<evidence type="ECO:0000256" key="3">
    <source>
        <dbReference type="ARBA" id="ARBA00022630"/>
    </source>
</evidence>
<dbReference type="PANTHER" id="PTHR11455">
    <property type="entry name" value="CRYPTOCHROME"/>
    <property type="match status" value="1"/>
</dbReference>
<dbReference type="Pfam" id="PF03441">
    <property type="entry name" value="FAD_binding_7"/>
    <property type="match status" value="1"/>
</dbReference>
<comment type="cofactor">
    <cofactor evidence="6">
        <name>(6R)-5,10-methylene-5,6,7,8-tetrahydrofolate</name>
        <dbReference type="ChEBI" id="CHEBI:15636"/>
    </cofactor>
    <text evidence="6">Binds 1 5,10-methenyltetrahydrofolate (MTHF) per subunit.</text>
</comment>
<dbReference type="InterPro" id="IPR036134">
    <property type="entry name" value="Crypto/Photolyase_FAD-like_sf"/>
</dbReference>
<feature type="domain" description="Photolyase/cryptochrome alpha/beta" evidence="7">
    <location>
        <begin position="2"/>
        <end position="134"/>
    </location>
</feature>
<gene>
    <name evidence="8" type="ORF">OFY17_08545</name>
</gene>
<comment type="caution">
    <text evidence="8">The sequence shown here is derived from an EMBL/GenBank/DDBJ whole genome shotgun (WGS) entry which is preliminary data.</text>
</comment>
<evidence type="ECO:0000256" key="5">
    <source>
        <dbReference type="ARBA" id="ARBA00022991"/>
    </source>
</evidence>
<dbReference type="PRINTS" id="PR00147">
    <property type="entry name" value="DNAPHOTLYASE"/>
</dbReference>
<dbReference type="EMBL" id="JAOVZB010000003">
    <property type="protein sequence ID" value="MCV2402927.1"/>
    <property type="molecule type" value="Genomic_DNA"/>
</dbReference>
<dbReference type="Gene3D" id="1.25.40.80">
    <property type="match status" value="1"/>
</dbReference>
<evidence type="ECO:0000313" key="8">
    <source>
        <dbReference type="EMBL" id="MCV2402927.1"/>
    </source>
</evidence>
<evidence type="ECO:0000259" key="7">
    <source>
        <dbReference type="PROSITE" id="PS51645"/>
    </source>
</evidence>
<comment type="cofactor">
    <cofactor evidence="6">
        <name>FAD</name>
        <dbReference type="ChEBI" id="CHEBI:57692"/>
    </cofactor>
    <text evidence="6">Binds 1 FAD per subunit.</text>
</comment>
<reference evidence="8 9" key="1">
    <citation type="submission" date="2022-10" db="EMBL/GenBank/DDBJ databases">
        <title>Marinomonas transparenta sp. nov. and Marinomonas sargassi sp. nov., isolated from marine alga (Sargassum natans (L.) Gaillon).</title>
        <authorList>
            <person name="Wang Y."/>
        </authorList>
    </citation>
    <scope>NUCLEOTIDE SEQUENCE [LARGE SCALE GENOMIC DNA]</scope>
    <source>
        <strain evidence="8 9">C2222</strain>
    </source>
</reference>
<dbReference type="RefSeq" id="WP_263530306.1">
    <property type="nucleotide sequence ID" value="NZ_JAOVZB010000003.1"/>
</dbReference>
<dbReference type="Gene3D" id="1.10.579.10">
    <property type="entry name" value="DNA Cyclobutane Dipyrimidine Photolyase, subunit A, domain 3"/>
    <property type="match status" value="1"/>
</dbReference>
<dbReference type="SUPFAM" id="SSF48173">
    <property type="entry name" value="Cryptochrome/photolyase FAD-binding domain"/>
    <property type="match status" value="1"/>
</dbReference>
<dbReference type="Gene3D" id="3.40.50.620">
    <property type="entry name" value="HUPs"/>
    <property type="match status" value="1"/>
</dbReference>
<evidence type="ECO:0000256" key="4">
    <source>
        <dbReference type="ARBA" id="ARBA00022827"/>
    </source>
</evidence>
<dbReference type="InterPro" id="IPR014729">
    <property type="entry name" value="Rossmann-like_a/b/a_fold"/>
</dbReference>
<dbReference type="InterPro" id="IPR006050">
    <property type="entry name" value="DNA_photolyase_N"/>
</dbReference>
<comment type="similarity">
    <text evidence="1 6">Belongs to the DNA photolyase class-1 family.</text>
</comment>
<evidence type="ECO:0000256" key="1">
    <source>
        <dbReference type="ARBA" id="ARBA00005862"/>
    </source>
</evidence>
<dbReference type="SUPFAM" id="SSF52425">
    <property type="entry name" value="Cryptochrome/photolyase, N-terminal domain"/>
    <property type="match status" value="1"/>
</dbReference>
<keyword evidence="5 6" id="KW-0157">Chromophore</keyword>